<protein>
    <submittedName>
        <fullName evidence="1">Uncharacterized protein</fullName>
    </submittedName>
</protein>
<proteinExistence type="predicted"/>
<accession>A0A3B0PAF6</accession>
<feature type="non-terminal residue" evidence="1">
    <location>
        <position position="46"/>
    </location>
</feature>
<evidence type="ECO:0000313" key="2">
    <source>
        <dbReference type="Proteomes" id="UP000259328"/>
    </source>
</evidence>
<dbReference type="EMBL" id="LS991953">
    <property type="protein sequence ID" value="SYV93110.1"/>
    <property type="molecule type" value="Genomic_DNA"/>
</dbReference>
<reference evidence="2" key="1">
    <citation type="submission" date="2018-06" db="EMBL/GenBank/DDBJ databases">
        <authorList>
            <consortium name="Pathogen Informatics"/>
        </authorList>
    </citation>
    <scope>NUCLEOTIDE SEQUENCE [LARGE SCALE GENOMIC DNA]</scope>
    <source>
        <strain evidence="2">NCTC10124</strain>
    </source>
</reference>
<evidence type="ECO:0000313" key="1">
    <source>
        <dbReference type="EMBL" id="SYV93110.1"/>
    </source>
</evidence>
<gene>
    <name evidence="1" type="ORF">NCTC10124_00839</name>
</gene>
<sequence length="46" mass="5252">MVFNGGSNISDEYAGFSKRFGNLIDLNYKISGPYVNNYILNFAKLW</sequence>
<dbReference type="Proteomes" id="UP000259328">
    <property type="component" value="Chromosome"/>
</dbReference>
<dbReference type="Gene3D" id="3.30.870.10">
    <property type="entry name" value="Endonuclease Chain A"/>
    <property type="match status" value="1"/>
</dbReference>
<dbReference type="AlphaFoldDB" id="A0A3B0PAF6"/>
<name>A0A3B0PAF6_MYCSY</name>
<organism evidence="1 2">
    <name type="scientific">Mycoplasmopsis synoviae</name>
    <name type="common">Mycoplasma synoviae</name>
    <dbReference type="NCBI Taxonomy" id="2109"/>
    <lineage>
        <taxon>Bacteria</taxon>
        <taxon>Bacillati</taxon>
        <taxon>Mycoplasmatota</taxon>
        <taxon>Mycoplasmoidales</taxon>
        <taxon>Metamycoplasmataceae</taxon>
        <taxon>Mycoplasmopsis</taxon>
    </lineage>
</organism>